<comment type="caution">
    <text evidence="1">The sequence shown here is derived from an EMBL/GenBank/DDBJ whole genome shotgun (WGS) entry which is preliminary data.</text>
</comment>
<keyword evidence="2" id="KW-1185">Reference proteome</keyword>
<evidence type="ECO:0000313" key="1">
    <source>
        <dbReference type="EMBL" id="TCV04414.1"/>
    </source>
</evidence>
<protein>
    <submittedName>
        <fullName evidence="1">Uncharacterized protein DUF4338</fullName>
    </submittedName>
</protein>
<organism evidence="1 2">
    <name type="scientific">Roseateles saccharophilus</name>
    <name type="common">Pseudomonas saccharophila</name>
    <dbReference type="NCBI Taxonomy" id="304"/>
    <lineage>
        <taxon>Bacteria</taxon>
        <taxon>Pseudomonadati</taxon>
        <taxon>Pseudomonadota</taxon>
        <taxon>Betaproteobacteria</taxon>
        <taxon>Burkholderiales</taxon>
        <taxon>Sphaerotilaceae</taxon>
        <taxon>Roseateles</taxon>
    </lineage>
</organism>
<dbReference type="AlphaFoldDB" id="A0A4R3VKN3"/>
<dbReference type="Proteomes" id="UP000295110">
    <property type="component" value="Unassembled WGS sequence"/>
</dbReference>
<dbReference type="InterPro" id="IPR025639">
    <property type="entry name" value="DruA"/>
</dbReference>
<dbReference type="Pfam" id="PF14236">
    <property type="entry name" value="DruA"/>
    <property type="match status" value="1"/>
</dbReference>
<dbReference type="RefSeq" id="WP_165917433.1">
    <property type="nucleotide sequence ID" value="NZ_CBCSGL010000004.1"/>
</dbReference>
<reference evidence="1 2" key="1">
    <citation type="submission" date="2019-03" db="EMBL/GenBank/DDBJ databases">
        <title>Genomic Encyclopedia of Type Strains, Phase IV (KMG-IV): sequencing the most valuable type-strain genomes for metagenomic binning, comparative biology and taxonomic classification.</title>
        <authorList>
            <person name="Goeker M."/>
        </authorList>
    </citation>
    <scope>NUCLEOTIDE SEQUENCE [LARGE SCALE GENOMIC DNA]</scope>
    <source>
        <strain evidence="1 2">DSM 654</strain>
    </source>
</reference>
<proteinExistence type="predicted"/>
<accession>A0A4R3VKN3</accession>
<gene>
    <name evidence="1" type="ORF">EV671_1001169</name>
</gene>
<dbReference type="EMBL" id="SMBU01000001">
    <property type="protein sequence ID" value="TCV04414.1"/>
    <property type="molecule type" value="Genomic_DNA"/>
</dbReference>
<name>A0A4R3VKN3_ROSSA</name>
<evidence type="ECO:0000313" key="2">
    <source>
        <dbReference type="Proteomes" id="UP000295110"/>
    </source>
</evidence>
<sequence>MNAPSKTPIRTARTASAAAGKALVVPHPAHIQAAAESLREQVLAACGAMDLAVASGDKDFLRAMHIGAKQITQQREKANALFRRHQRHFKVGSQIDPARIDPVLQPAETTGLWSELFFVTRCMWSMPYNKGYGRRLRYVVYDQYHESVIGIIGLQSPPADLAVRDALFKSPAETKLSLVNATLDAYAVGAVPPYSFLLGGKLCAGMISTDTIRRGYWRQYVGKQTEMSNAQISQPLVGVTTTSAFGRSSQYNRLKYKDRLLAEPIGYTQGYGMLHLEHLYEEACSFLKLIGKYTDPGYGNGPKVRWQNMTKTLLGVGLPSSMLRHGVLREVFLYRFVEDFDKGMAGGEFGAPINLSEQDFGSYWRERWAMPRAARFPDWSQGDEHATIQRALNAEFATPAP</sequence>